<dbReference type="Proteomes" id="UP000663874">
    <property type="component" value="Unassembled WGS sequence"/>
</dbReference>
<organism evidence="1 2">
    <name type="scientific">Rotaria sordida</name>
    <dbReference type="NCBI Taxonomy" id="392033"/>
    <lineage>
        <taxon>Eukaryota</taxon>
        <taxon>Metazoa</taxon>
        <taxon>Spiralia</taxon>
        <taxon>Gnathifera</taxon>
        <taxon>Rotifera</taxon>
        <taxon>Eurotatoria</taxon>
        <taxon>Bdelloidea</taxon>
        <taxon>Philodinida</taxon>
        <taxon>Philodinidae</taxon>
        <taxon>Rotaria</taxon>
    </lineage>
</organism>
<name>A0A820PJG0_9BILA</name>
<comment type="caution">
    <text evidence="1">The sequence shown here is derived from an EMBL/GenBank/DDBJ whole genome shotgun (WGS) entry which is preliminary data.</text>
</comment>
<protein>
    <submittedName>
        <fullName evidence="1">Uncharacterized protein</fullName>
    </submittedName>
</protein>
<reference evidence="1" key="1">
    <citation type="submission" date="2021-02" db="EMBL/GenBank/DDBJ databases">
        <authorList>
            <person name="Nowell W R."/>
        </authorList>
    </citation>
    <scope>NUCLEOTIDE SEQUENCE</scope>
</reference>
<feature type="non-terminal residue" evidence="1">
    <location>
        <position position="1"/>
    </location>
</feature>
<sequence length="57" mass="6413">RAMTLLRQFILKEKVQLNNDGDDGYASSESNLAGICNISLGSICNILKRKEQDLHDY</sequence>
<gene>
    <name evidence="1" type="ORF">FNK824_LOCUS44054</name>
</gene>
<accession>A0A820PJG0</accession>
<dbReference type="AlphaFoldDB" id="A0A820PJG0"/>
<evidence type="ECO:0000313" key="2">
    <source>
        <dbReference type="Proteomes" id="UP000663874"/>
    </source>
</evidence>
<evidence type="ECO:0000313" key="1">
    <source>
        <dbReference type="EMBL" id="CAF4404024.1"/>
    </source>
</evidence>
<proteinExistence type="predicted"/>
<dbReference type="EMBL" id="CAJOBE010066842">
    <property type="protein sequence ID" value="CAF4404024.1"/>
    <property type="molecule type" value="Genomic_DNA"/>
</dbReference>